<dbReference type="InterPro" id="IPR011538">
    <property type="entry name" value="Nuo51_FMN-bd"/>
</dbReference>
<dbReference type="GO" id="GO:0046872">
    <property type="term" value="F:metal ion binding"/>
    <property type="evidence" value="ECO:0007669"/>
    <property type="project" value="UniProtKB-KW"/>
</dbReference>
<dbReference type="PROSITE" id="PS51379">
    <property type="entry name" value="4FE4S_FER_2"/>
    <property type="match status" value="2"/>
</dbReference>
<reference evidence="10 11" key="1">
    <citation type="submission" date="2019-02" db="EMBL/GenBank/DDBJ databases">
        <authorList>
            <person name="Manzano-Marin A."/>
            <person name="Manzano-Marin A."/>
        </authorList>
    </citation>
    <scope>NUCLEOTIDE SEQUENCE [LARGE SCALE GENOMIC DNA]</scope>
    <source>
        <strain evidence="10 11">ErCilaricifoliae</strain>
    </source>
</reference>
<organism evidence="10 11">
    <name type="scientific">Candidatus Erwinia haradaeae</name>
    <dbReference type="NCBI Taxonomy" id="1922217"/>
    <lineage>
        <taxon>Bacteria</taxon>
        <taxon>Pseudomonadati</taxon>
        <taxon>Pseudomonadota</taxon>
        <taxon>Gammaproteobacteria</taxon>
        <taxon>Enterobacterales</taxon>
        <taxon>Erwiniaceae</taxon>
        <taxon>Erwinia</taxon>
    </lineage>
</organism>
<dbReference type="InterPro" id="IPR017896">
    <property type="entry name" value="4Fe4S_Fe-S-bd"/>
</dbReference>
<keyword evidence="6 8" id="KW-0408">Iron</keyword>
<feature type="binding site" evidence="8">
    <location>
        <position position="418"/>
    </location>
    <ligand>
        <name>[4Fe-4S] cluster</name>
        <dbReference type="ChEBI" id="CHEBI:49883"/>
        <label>2</label>
    </ligand>
</feature>
<dbReference type="InterPro" id="IPR010208">
    <property type="entry name" value="Ion_transpt_RnfC/RsxC"/>
</dbReference>
<feature type="binding site" evidence="8">
    <location>
        <position position="425"/>
    </location>
    <ligand>
        <name>[4Fe-4S] cluster</name>
        <dbReference type="ChEBI" id="CHEBI:49883"/>
        <label>1</label>
    </ligand>
</feature>
<keyword evidence="8" id="KW-1003">Cell membrane</keyword>
<evidence type="ECO:0000256" key="6">
    <source>
        <dbReference type="ARBA" id="ARBA00023004"/>
    </source>
</evidence>
<comment type="similarity">
    <text evidence="8">Belongs to the 4Fe4S bacterial-type ferredoxin family. RnfC subfamily.</text>
</comment>
<dbReference type="SUPFAM" id="SSF46548">
    <property type="entry name" value="alpha-helical ferredoxin"/>
    <property type="match status" value="1"/>
</dbReference>
<evidence type="ECO:0000256" key="4">
    <source>
        <dbReference type="ARBA" id="ARBA00022737"/>
    </source>
</evidence>
<feature type="binding site" evidence="8">
    <location>
        <position position="415"/>
    </location>
    <ligand>
        <name>[4Fe-4S] cluster</name>
        <dbReference type="ChEBI" id="CHEBI:49883"/>
        <label>2</label>
    </ligand>
</feature>
<feature type="binding site" evidence="8">
    <location>
        <position position="382"/>
    </location>
    <ligand>
        <name>[4Fe-4S] cluster</name>
        <dbReference type="ChEBI" id="CHEBI:49883"/>
        <label>1</label>
    </ligand>
</feature>
<dbReference type="AlphaFoldDB" id="A0A451DBY5"/>
<dbReference type="GO" id="GO:0022900">
    <property type="term" value="P:electron transport chain"/>
    <property type="evidence" value="ECO:0007669"/>
    <property type="project" value="UniProtKB-UniRule"/>
</dbReference>
<dbReference type="Gene3D" id="3.40.50.11540">
    <property type="entry name" value="NADH-ubiquinone oxidoreductase 51kDa subunit"/>
    <property type="match status" value="1"/>
</dbReference>
<dbReference type="Pfam" id="PF10531">
    <property type="entry name" value="SLBB"/>
    <property type="match status" value="1"/>
</dbReference>
<sequence>MLKIFNKVKQNKIWKFKGGIHPLDMKSQSNNTPLRRLPLPISFILPIQQHVGPESEISVQPGDKVLRGQALTFGNDQMLPIHAPTSGTITKIDKHMTASASMLETCLFITPDGKDEWQKTPRLSNYRNIAHSQLIDIIHQAGIAGLGGAGFPTARKIQYGIHKVDTLIINAAESEPYVTADDRLMQECAEEIVEGARILAWVLQVREIFIGIEDNKKKAIRALQKALSFSSDICIRIIPTKYPSGGAQQLIYILTGKEIPHGKHASDIGIIMQNIGTTFAVKRAIMNGESLTERVVTITGASVINPGNIWVRIGTPISYLLQNTGLYQKNQQIIVMGGALMGVTIQSDCIPITKTTNCIIASSTKEVKNNMQEENCIRCGQCADVCPVSLLPQQLYWFSQGRDHIKARAYNIEDCIECGACAYVCPSHIPLVQYYKKEKALIQALDLESQRSKLAKSRFEARQKRLLRTNSKTINACMSKHA</sequence>
<dbReference type="InterPro" id="IPR017900">
    <property type="entry name" value="4Fe4S_Fe_S_CS"/>
</dbReference>
<keyword evidence="8" id="KW-0997">Cell inner membrane</keyword>
<dbReference type="HAMAP" id="MF_00461">
    <property type="entry name" value="RsxC_RnfC"/>
    <property type="match status" value="1"/>
</dbReference>
<keyword evidence="1 8" id="KW-0813">Transport</keyword>
<keyword evidence="8" id="KW-1278">Translocase</keyword>
<proteinExistence type="inferred from homology"/>
<evidence type="ECO:0000256" key="7">
    <source>
        <dbReference type="ARBA" id="ARBA00023014"/>
    </source>
</evidence>
<evidence type="ECO:0000313" key="11">
    <source>
        <dbReference type="Proteomes" id="UP000294418"/>
    </source>
</evidence>
<evidence type="ECO:0000256" key="3">
    <source>
        <dbReference type="ARBA" id="ARBA00022723"/>
    </source>
</evidence>
<dbReference type="Pfam" id="PF01512">
    <property type="entry name" value="Complex1_51K"/>
    <property type="match status" value="1"/>
</dbReference>
<dbReference type="OrthoDB" id="9767754at2"/>
<dbReference type="GO" id="GO:0005886">
    <property type="term" value="C:plasma membrane"/>
    <property type="evidence" value="ECO:0007669"/>
    <property type="project" value="UniProtKB-SubCell"/>
</dbReference>
<dbReference type="InterPro" id="IPR019554">
    <property type="entry name" value="Soluble_ligand-bd"/>
</dbReference>
<dbReference type="Pfam" id="PF13375">
    <property type="entry name" value="RnfC_N"/>
    <property type="match status" value="1"/>
</dbReference>
<comment type="cofactor">
    <cofactor evidence="8">
        <name>[4Fe-4S] cluster</name>
        <dbReference type="ChEBI" id="CHEBI:49883"/>
    </cofactor>
    <text evidence="8">Binds 2 [4Fe-4S] clusters per subunit.</text>
</comment>
<keyword evidence="10" id="KW-0560">Oxidoreductase</keyword>
<dbReference type="PANTHER" id="PTHR43034">
    <property type="entry name" value="ION-TRANSLOCATING OXIDOREDUCTASE COMPLEX SUBUNIT C"/>
    <property type="match status" value="1"/>
</dbReference>
<comment type="function">
    <text evidence="8">Part of a membrane-bound complex that couples electron transfer with translocation of ions across the membrane.</text>
</comment>
<evidence type="ECO:0000259" key="9">
    <source>
        <dbReference type="PROSITE" id="PS51379"/>
    </source>
</evidence>
<dbReference type="Proteomes" id="UP000294418">
    <property type="component" value="Chromosome"/>
</dbReference>
<dbReference type="EMBL" id="LR217720">
    <property type="protein sequence ID" value="VFP83922.1"/>
    <property type="molecule type" value="Genomic_DNA"/>
</dbReference>
<comment type="subunit">
    <text evidence="8">The complex is composed of six subunits: RnfA, RnfB, RnfC, RnfD, RnfE and RnfG.</text>
</comment>
<dbReference type="EC" id="7.-.-.-" evidence="8"/>
<evidence type="ECO:0000256" key="2">
    <source>
        <dbReference type="ARBA" id="ARBA00022485"/>
    </source>
</evidence>
<evidence type="ECO:0000313" key="10">
    <source>
        <dbReference type="EMBL" id="VFP83922.1"/>
    </source>
</evidence>
<keyword evidence="4 8" id="KW-0677">Repeat</keyword>
<evidence type="ECO:0000256" key="1">
    <source>
        <dbReference type="ARBA" id="ARBA00022448"/>
    </source>
</evidence>
<dbReference type="NCBIfam" id="TIGR01945">
    <property type="entry name" value="rnfC"/>
    <property type="match status" value="1"/>
</dbReference>
<gene>
    <name evidence="10" type="primary">rsxC</name>
    <name evidence="8" type="synonym">rnfC</name>
    <name evidence="10" type="ORF">ERCILAFE3058_035</name>
</gene>
<dbReference type="NCBIfam" id="NF003454">
    <property type="entry name" value="PRK05035.1"/>
    <property type="match status" value="1"/>
</dbReference>
<feature type="domain" description="4Fe-4S ferredoxin-type" evidence="9">
    <location>
        <begin position="367"/>
        <end position="396"/>
    </location>
</feature>
<dbReference type="PROSITE" id="PS00198">
    <property type="entry name" value="4FE4S_FER_1"/>
    <property type="match status" value="1"/>
</dbReference>
<keyword evidence="3 8" id="KW-0479">Metal-binding</keyword>
<dbReference type="GO" id="GO:0009055">
    <property type="term" value="F:electron transfer activity"/>
    <property type="evidence" value="ECO:0007669"/>
    <property type="project" value="InterPro"/>
</dbReference>
<dbReference type="SUPFAM" id="SSF142019">
    <property type="entry name" value="Nqo1 FMN-binding domain-like"/>
    <property type="match status" value="1"/>
</dbReference>
<evidence type="ECO:0000256" key="5">
    <source>
        <dbReference type="ARBA" id="ARBA00022982"/>
    </source>
</evidence>
<feature type="domain" description="4Fe-4S ferredoxin-type" evidence="9">
    <location>
        <begin position="406"/>
        <end position="435"/>
    </location>
</feature>
<dbReference type="Pfam" id="PF12838">
    <property type="entry name" value="Fer4_7"/>
    <property type="match status" value="1"/>
</dbReference>
<keyword evidence="8" id="KW-0472">Membrane</keyword>
<keyword evidence="5 8" id="KW-0249">Electron transport</keyword>
<name>A0A451DBY5_9GAMM</name>
<dbReference type="InterPro" id="IPR026902">
    <property type="entry name" value="RnfC_N"/>
</dbReference>
<feature type="binding site" evidence="8">
    <location>
        <position position="379"/>
    </location>
    <ligand>
        <name>[4Fe-4S] cluster</name>
        <dbReference type="ChEBI" id="CHEBI:49883"/>
        <label>1</label>
    </ligand>
</feature>
<keyword evidence="2 8" id="KW-0004">4Fe-4S</keyword>
<dbReference type="GO" id="GO:0051539">
    <property type="term" value="F:4 iron, 4 sulfur cluster binding"/>
    <property type="evidence" value="ECO:0007669"/>
    <property type="project" value="UniProtKB-KW"/>
</dbReference>
<accession>A0A451DBY5</accession>
<comment type="subcellular location">
    <subcellularLocation>
        <location evidence="8">Cell inner membrane</location>
        <topology evidence="8">Peripheral membrane protein</topology>
    </subcellularLocation>
</comment>
<feature type="binding site" evidence="8">
    <location>
        <position position="386"/>
    </location>
    <ligand>
        <name>[4Fe-4S] cluster</name>
        <dbReference type="ChEBI" id="CHEBI:49883"/>
        <label>2</label>
    </ligand>
</feature>
<keyword evidence="7 8" id="KW-0411">Iron-sulfur</keyword>
<feature type="binding site" evidence="8">
    <location>
        <position position="421"/>
    </location>
    <ligand>
        <name>[4Fe-4S] cluster</name>
        <dbReference type="ChEBI" id="CHEBI:49883"/>
        <label>2</label>
    </ligand>
</feature>
<dbReference type="InterPro" id="IPR037225">
    <property type="entry name" value="Nuo51_FMN-bd_sf"/>
</dbReference>
<dbReference type="Gene3D" id="3.30.70.20">
    <property type="match status" value="1"/>
</dbReference>
<dbReference type="PANTHER" id="PTHR43034:SF2">
    <property type="entry name" value="ION-TRANSLOCATING OXIDOREDUCTASE COMPLEX SUBUNIT C"/>
    <property type="match status" value="1"/>
</dbReference>
<evidence type="ECO:0000256" key="8">
    <source>
        <dbReference type="HAMAP-Rule" id="MF_00461"/>
    </source>
</evidence>
<protein>
    <recommendedName>
        <fullName evidence="8">Ion-translocating oxidoreductase complex subunit C</fullName>
        <ecNumber evidence="8">7.-.-.-</ecNumber>
    </recommendedName>
    <alternativeName>
        <fullName evidence="8">Rnf electron transport complex subunit C</fullName>
    </alternativeName>
</protein>
<feature type="binding site" evidence="8">
    <location>
        <position position="376"/>
    </location>
    <ligand>
        <name>[4Fe-4S] cluster</name>
        <dbReference type="ChEBI" id="CHEBI:49883"/>
        <label>1</label>
    </ligand>
</feature>
<dbReference type="GO" id="GO:0016491">
    <property type="term" value="F:oxidoreductase activity"/>
    <property type="evidence" value="ECO:0007669"/>
    <property type="project" value="UniProtKB-KW"/>
</dbReference>